<organism evidence="3">
    <name type="scientific">marine metagenome</name>
    <dbReference type="NCBI Taxonomy" id="408172"/>
    <lineage>
        <taxon>unclassified sequences</taxon>
        <taxon>metagenomes</taxon>
        <taxon>ecological metagenomes</taxon>
    </lineage>
</organism>
<evidence type="ECO:0000313" key="3">
    <source>
        <dbReference type="EMBL" id="SVA37165.1"/>
    </source>
</evidence>
<keyword evidence="2" id="KW-1133">Transmembrane helix</keyword>
<evidence type="ECO:0000256" key="1">
    <source>
        <dbReference type="SAM" id="MobiDB-lite"/>
    </source>
</evidence>
<feature type="compositionally biased region" description="Basic residues" evidence="1">
    <location>
        <begin position="219"/>
        <end position="229"/>
    </location>
</feature>
<feature type="region of interest" description="Disordered" evidence="1">
    <location>
        <begin position="213"/>
        <end position="253"/>
    </location>
</feature>
<name>A0A381V9X2_9ZZZZ</name>
<dbReference type="EMBL" id="UINC01008250">
    <property type="protein sequence ID" value="SVA37165.1"/>
    <property type="molecule type" value="Genomic_DNA"/>
</dbReference>
<proteinExistence type="predicted"/>
<gene>
    <name evidence="3" type="ORF">METZ01_LOCUS90019</name>
</gene>
<protein>
    <submittedName>
        <fullName evidence="3">Uncharacterized protein</fullName>
    </submittedName>
</protein>
<keyword evidence="2" id="KW-0472">Membrane</keyword>
<accession>A0A381V9X2</accession>
<evidence type="ECO:0000256" key="2">
    <source>
        <dbReference type="SAM" id="Phobius"/>
    </source>
</evidence>
<feature type="transmembrane region" description="Helical" evidence="2">
    <location>
        <begin position="166"/>
        <end position="189"/>
    </location>
</feature>
<feature type="compositionally biased region" description="Gly residues" evidence="1">
    <location>
        <begin position="233"/>
        <end position="253"/>
    </location>
</feature>
<reference evidence="3" key="1">
    <citation type="submission" date="2018-05" db="EMBL/GenBank/DDBJ databases">
        <authorList>
            <person name="Lanie J.A."/>
            <person name="Ng W.-L."/>
            <person name="Kazmierczak K.M."/>
            <person name="Andrzejewski T.M."/>
            <person name="Davidsen T.M."/>
            <person name="Wayne K.J."/>
            <person name="Tettelin H."/>
            <person name="Glass J.I."/>
            <person name="Rusch D."/>
            <person name="Podicherti R."/>
            <person name="Tsui H.-C.T."/>
            <person name="Winkler M.E."/>
        </authorList>
    </citation>
    <scope>NUCLEOTIDE SEQUENCE</scope>
</reference>
<keyword evidence="2" id="KW-0812">Transmembrane</keyword>
<sequence length="253" mass="27778">MIIVVFVIFAIVASAIVAFAISSGKSGSNPSEWPETEGTIIKQTNSKMFIDGEFCEDENDDGWEDDWECWKEFVFDIDLTTQYSVDNETYHITEYVEFWESYWVDELKEDGGENEERLFENFTNYWNEEAANGSISLNTTVGVIYNPEYPDEGYAFIPLPGDPMGFLGSFFICFGGAMCLPIIIVGVIITQAKNAVTGGWSSRIGWGPFGGFGGDGHHRGGSTRRHTSTRRSSGGGGSRSGGGGSRSGGGRRR</sequence>
<dbReference type="AlphaFoldDB" id="A0A381V9X2"/>